<evidence type="ECO:0000313" key="14">
    <source>
        <dbReference type="Proteomes" id="UP001233999"/>
    </source>
</evidence>
<evidence type="ECO:0000256" key="8">
    <source>
        <dbReference type="ARBA" id="ARBA00048347"/>
    </source>
</evidence>
<name>A0AAD7ZJ26_DIPPU</name>
<dbReference type="InterPro" id="IPR000959">
    <property type="entry name" value="POLO_box_dom"/>
</dbReference>
<dbReference type="GO" id="GO:0005813">
    <property type="term" value="C:centrosome"/>
    <property type="evidence" value="ECO:0007669"/>
    <property type="project" value="TreeGrafter"/>
</dbReference>
<dbReference type="InterPro" id="IPR008271">
    <property type="entry name" value="Ser/Thr_kinase_AS"/>
</dbReference>
<dbReference type="GO" id="GO:0005524">
    <property type="term" value="F:ATP binding"/>
    <property type="evidence" value="ECO:0007669"/>
    <property type="project" value="UniProtKB-UniRule"/>
</dbReference>
<dbReference type="InterPro" id="IPR011009">
    <property type="entry name" value="Kinase-like_dom_sf"/>
</dbReference>
<evidence type="ECO:0000313" key="13">
    <source>
        <dbReference type="EMBL" id="KAJ9581341.1"/>
    </source>
</evidence>
<dbReference type="SUPFAM" id="SSF82615">
    <property type="entry name" value="Polo-box domain"/>
    <property type="match status" value="2"/>
</dbReference>
<feature type="domain" description="POLO box" evidence="12">
    <location>
        <begin position="383"/>
        <end position="461"/>
    </location>
</feature>
<dbReference type="CDD" id="cd13118">
    <property type="entry name" value="POLO_box_1"/>
    <property type="match status" value="1"/>
</dbReference>
<dbReference type="Pfam" id="PF00659">
    <property type="entry name" value="POLO_box"/>
    <property type="match status" value="2"/>
</dbReference>
<feature type="domain" description="POLO box" evidence="12">
    <location>
        <begin position="482"/>
        <end position="564"/>
    </location>
</feature>
<proteinExistence type="inferred from homology"/>
<evidence type="ECO:0000259" key="12">
    <source>
        <dbReference type="PROSITE" id="PS50078"/>
    </source>
</evidence>
<dbReference type="CDD" id="cd13117">
    <property type="entry name" value="POLO_box_2"/>
    <property type="match status" value="1"/>
</dbReference>
<protein>
    <recommendedName>
        <fullName evidence="10">Serine/threonine-protein kinase PLK</fullName>
        <ecNumber evidence="10">2.7.11.21</ecNumber>
    </recommendedName>
    <alternativeName>
        <fullName evidence="10">Polo-like kinase</fullName>
    </alternativeName>
</protein>
<keyword evidence="1 10" id="KW-0723">Serine/threonine-protein kinase</keyword>
<keyword evidence="2 10" id="KW-0808">Transferase</keyword>
<keyword evidence="6 9" id="KW-0067">ATP-binding</keyword>
<feature type="binding site" evidence="9">
    <location>
        <position position="63"/>
    </location>
    <ligand>
        <name>ATP</name>
        <dbReference type="ChEBI" id="CHEBI:30616"/>
    </ligand>
</feature>
<evidence type="ECO:0000256" key="7">
    <source>
        <dbReference type="ARBA" id="ARBA00047802"/>
    </source>
</evidence>
<dbReference type="GO" id="GO:0007052">
    <property type="term" value="P:mitotic spindle organization"/>
    <property type="evidence" value="ECO:0007669"/>
    <property type="project" value="TreeGrafter"/>
</dbReference>
<dbReference type="Gene3D" id="3.30.200.20">
    <property type="entry name" value="Phosphorylase Kinase, domain 1"/>
    <property type="match status" value="1"/>
</dbReference>
<dbReference type="Gene3D" id="3.30.1120.30">
    <property type="entry name" value="POLO box domain"/>
    <property type="match status" value="2"/>
</dbReference>
<comment type="caution">
    <text evidence="13">The sequence shown here is derived from an EMBL/GenBank/DDBJ whole genome shotgun (WGS) entry which is preliminary data.</text>
</comment>
<comment type="catalytic activity">
    <reaction evidence="8">
        <text>L-seryl-[protein] + ATP = O-phospho-L-seryl-[protein] + ADP + H(+)</text>
        <dbReference type="Rhea" id="RHEA:17989"/>
        <dbReference type="Rhea" id="RHEA-COMP:9863"/>
        <dbReference type="Rhea" id="RHEA-COMP:11604"/>
        <dbReference type="ChEBI" id="CHEBI:15378"/>
        <dbReference type="ChEBI" id="CHEBI:29999"/>
        <dbReference type="ChEBI" id="CHEBI:30616"/>
        <dbReference type="ChEBI" id="CHEBI:83421"/>
        <dbReference type="ChEBI" id="CHEBI:456216"/>
        <dbReference type="EC" id="2.7.11.21"/>
    </reaction>
</comment>
<sequence length="570" mass="65316">MSKNHKKHAEWNIPNIISDNKHSTYTKSAFLGKGAFGKCFQLIDNTTGKSYAGKIILKDLIRKSEMKEKIVQEICIHKKLNHTNIVGFQSFFEDERLIYIILEICQNRSMVELLTRRKILTEPEVRYYMKQIMSGVKYLHDNSIAHRDLKLGNLLISEDMQVKIGDFGLSTEIRQGEKRKTMCGTPNYIAPEILEKKGHGFEVDIWSLGCILFTFLVGKPPFETAHVEETYLRICGCEYEIPDTVNRDAGKIFRSIFVKNPNTRPNINELAIKKFFREGYTPSSLPVSCLVVAPKFGIKQSKKSRYFSQININKTSSSIMETSVSLPEASPMLSAEKYPDFIGLNNLKSLRKVLLNVLKSKPSEREDINMEDSEDPSAHPVIWISSWVDYSDKYGFAYKLNDNSVGVVFIDCTKLVLLSNGEDVQLVNADGSETFFKINEFDPELKKKIHLLGLFQEYMGHLVQAGAAIPVRDSNCFMKVPILSDWIRYDRSIVMVLSNGILQINFSLDHSKLILCPLMGAVTCIDRNEIFHTYRLDLIKKHGCSKTFEWKLHYILKKINEIISNRSRYI</sequence>
<dbReference type="GO" id="GO:0000776">
    <property type="term" value="C:kinetochore"/>
    <property type="evidence" value="ECO:0007669"/>
    <property type="project" value="TreeGrafter"/>
</dbReference>
<dbReference type="Pfam" id="PF00069">
    <property type="entry name" value="Pkinase"/>
    <property type="match status" value="1"/>
</dbReference>
<dbReference type="GO" id="GO:0005737">
    <property type="term" value="C:cytoplasm"/>
    <property type="evidence" value="ECO:0007669"/>
    <property type="project" value="TreeGrafter"/>
</dbReference>
<dbReference type="InterPro" id="IPR000719">
    <property type="entry name" value="Prot_kinase_dom"/>
</dbReference>
<dbReference type="PROSITE" id="PS50078">
    <property type="entry name" value="POLO_BOX"/>
    <property type="match status" value="2"/>
</dbReference>
<dbReference type="GO" id="GO:0005634">
    <property type="term" value="C:nucleus"/>
    <property type="evidence" value="ECO:0007669"/>
    <property type="project" value="TreeGrafter"/>
</dbReference>
<organism evidence="13 14">
    <name type="scientific">Diploptera punctata</name>
    <name type="common">Pacific beetle cockroach</name>
    <dbReference type="NCBI Taxonomy" id="6984"/>
    <lineage>
        <taxon>Eukaryota</taxon>
        <taxon>Metazoa</taxon>
        <taxon>Ecdysozoa</taxon>
        <taxon>Arthropoda</taxon>
        <taxon>Hexapoda</taxon>
        <taxon>Insecta</taxon>
        <taxon>Pterygota</taxon>
        <taxon>Neoptera</taxon>
        <taxon>Polyneoptera</taxon>
        <taxon>Dictyoptera</taxon>
        <taxon>Blattodea</taxon>
        <taxon>Blaberoidea</taxon>
        <taxon>Blaberidae</taxon>
        <taxon>Diplopterinae</taxon>
        <taxon>Diploptera</taxon>
    </lineage>
</organism>
<keyword evidence="4 9" id="KW-0547">Nucleotide-binding</keyword>
<dbReference type="Gene3D" id="1.10.510.10">
    <property type="entry name" value="Transferase(Phosphotransferase) domain 1"/>
    <property type="match status" value="1"/>
</dbReference>
<evidence type="ECO:0000256" key="9">
    <source>
        <dbReference type="PROSITE-ProRule" id="PRU10141"/>
    </source>
</evidence>
<comment type="similarity">
    <text evidence="10">Belongs to the protein kinase superfamily. Ser/Thr protein kinase family. CDC5/Polo subfamily.</text>
</comment>
<evidence type="ECO:0000256" key="1">
    <source>
        <dbReference type="ARBA" id="ARBA00022527"/>
    </source>
</evidence>
<dbReference type="InterPro" id="IPR017441">
    <property type="entry name" value="Protein_kinase_ATP_BS"/>
</dbReference>
<dbReference type="PROSITE" id="PS00108">
    <property type="entry name" value="PROTEIN_KINASE_ST"/>
    <property type="match status" value="1"/>
</dbReference>
<dbReference type="InterPro" id="IPR036947">
    <property type="entry name" value="POLO_box_dom_sf"/>
</dbReference>
<gene>
    <name evidence="13" type="ORF">L9F63_023479</name>
</gene>
<dbReference type="EMBL" id="JASPKZ010007947">
    <property type="protein sequence ID" value="KAJ9581341.1"/>
    <property type="molecule type" value="Genomic_DNA"/>
</dbReference>
<evidence type="ECO:0000256" key="5">
    <source>
        <dbReference type="ARBA" id="ARBA00022777"/>
    </source>
</evidence>
<evidence type="ECO:0000256" key="10">
    <source>
        <dbReference type="RuleBase" id="RU361162"/>
    </source>
</evidence>
<keyword evidence="5 10" id="KW-0418">Kinase</keyword>
<dbReference type="SMART" id="SM00220">
    <property type="entry name" value="S_TKc"/>
    <property type="match status" value="1"/>
</dbReference>
<dbReference type="Proteomes" id="UP001233999">
    <property type="component" value="Unassembled WGS sequence"/>
</dbReference>
<keyword evidence="3" id="KW-0677">Repeat</keyword>
<dbReference type="InterPro" id="IPR033695">
    <property type="entry name" value="POLO_box_2"/>
</dbReference>
<dbReference type="EC" id="2.7.11.21" evidence="10"/>
<reference evidence="13" key="1">
    <citation type="journal article" date="2023" name="IScience">
        <title>Live-bearing cockroach genome reveals convergent evolutionary mechanisms linked to viviparity in insects and beyond.</title>
        <authorList>
            <person name="Fouks B."/>
            <person name="Harrison M.C."/>
            <person name="Mikhailova A.A."/>
            <person name="Marchal E."/>
            <person name="English S."/>
            <person name="Carruthers M."/>
            <person name="Jennings E.C."/>
            <person name="Chiamaka E.L."/>
            <person name="Frigard R.A."/>
            <person name="Pippel M."/>
            <person name="Attardo G.M."/>
            <person name="Benoit J.B."/>
            <person name="Bornberg-Bauer E."/>
            <person name="Tobe S.S."/>
        </authorList>
    </citation>
    <scope>NUCLEOTIDE SEQUENCE</scope>
    <source>
        <strain evidence="13">Stay&amp;Tobe</strain>
    </source>
</reference>
<dbReference type="InterPro" id="IPR033701">
    <property type="entry name" value="POLO_box_1"/>
</dbReference>
<comment type="catalytic activity">
    <reaction evidence="7 10">
        <text>L-threonyl-[protein] + ATP = O-phospho-L-threonyl-[protein] + ADP + H(+)</text>
        <dbReference type="Rhea" id="RHEA:46608"/>
        <dbReference type="Rhea" id="RHEA-COMP:11060"/>
        <dbReference type="Rhea" id="RHEA-COMP:11605"/>
        <dbReference type="ChEBI" id="CHEBI:15378"/>
        <dbReference type="ChEBI" id="CHEBI:30013"/>
        <dbReference type="ChEBI" id="CHEBI:30616"/>
        <dbReference type="ChEBI" id="CHEBI:61977"/>
        <dbReference type="ChEBI" id="CHEBI:456216"/>
        <dbReference type="EC" id="2.7.11.21"/>
    </reaction>
</comment>
<dbReference type="FunFam" id="3.30.200.20:FF:000042">
    <property type="entry name" value="Aurora kinase A"/>
    <property type="match status" value="1"/>
</dbReference>
<dbReference type="GO" id="GO:0004674">
    <property type="term" value="F:protein serine/threonine kinase activity"/>
    <property type="evidence" value="ECO:0007669"/>
    <property type="project" value="UniProtKB-KW"/>
</dbReference>
<dbReference type="PANTHER" id="PTHR24345">
    <property type="entry name" value="SERINE/THREONINE-PROTEIN KINASE PLK"/>
    <property type="match status" value="1"/>
</dbReference>
<evidence type="ECO:0000256" key="2">
    <source>
        <dbReference type="ARBA" id="ARBA00022679"/>
    </source>
</evidence>
<keyword evidence="14" id="KW-1185">Reference proteome</keyword>
<reference evidence="13" key="2">
    <citation type="submission" date="2023-05" db="EMBL/GenBank/DDBJ databases">
        <authorList>
            <person name="Fouks B."/>
        </authorList>
    </citation>
    <scope>NUCLEOTIDE SEQUENCE</scope>
    <source>
        <strain evidence="13">Stay&amp;Tobe</strain>
        <tissue evidence="13">Testes</tissue>
    </source>
</reference>
<dbReference type="GO" id="GO:0000922">
    <property type="term" value="C:spindle pole"/>
    <property type="evidence" value="ECO:0007669"/>
    <property type="project" value="TreeGrafter"/>
</dbReference>
<evidence type="ECO:0000256" key="3">
    <source>
        <dbReference type="ARBA" id="ARBA00022737"/>
    </source>
</evidence>
<feature type="domain" description="Protein kinase" evidence="11">
    <location>
        <begin position="25"/>
        <end position="276"/>
    </location>
</feature>
<dbReference type="PANTHER" id="PTHR24345:SF93">
    <property type="entry name" value="SERINE_THREONINE-PROTEIN KINASE PLK1"/>
    <property type="match status" value="1"/>
</dbReference>
<evidence type="ECO:0000259" key="11">
    <source>
        <dbReference type="PROSITE" id="PS50011"/>
    </source>
</evidence>
<dbReference type="SUPFAM" id="SSF56112">
    <property type="entry name" value="Protein kinase-like (PK-like)"/>
    <property type="match status" value="1"/>
</dbReference>
<dbReference type="AlphaFoldDB" id="A0AAD7ZJ26"/>
<evidence type="ECO:0000256" key="4">
    <source>
        <dbReference type="ARBA" id="ARBA00022741"/>
    </source>
</evidence>
<dbReference type="PROSITE" id="PS50011">
    <property type="entry name" value="PROTEIN_KINASE_DOM"/>
    <property type="match status" value="1"/>
</dbReference>
<dbReference type="FunFam" id="1.10.510.10:FF:000571">
    <property type="entry name" value="Maternal embryonic leucine zipper kinase"/>
    <property type="match status" value="1"/>
</dbReference>
<accession>A0AAD7ZJ26</accession>
<evidence type="ECO:0000256" key="6">
    <source>
        <dbReference type="ARBA" id="ARBA00022840"/>
    </source>
</evidence>
<dbReference type="PROSITE" id="PS00107">
    <property type="entry name" value="PROTEIN_KINASE_ATP"/>
    <property type="match status" value="1"/>
</dbReference>